<comment type="caution">
    <text evidence="5">The sequence shown here is derived from an EMBL/GenBank/DDBJ whole genome shotgun (WGS) entry which is preliminary data.</text>
</comment>
<dbReference type="AlphaFoldDB" id="A0A5B2XPF9"/>
<evidence type="ECO:0000313" key="5">
    <source>
        <dbReference type="EMBL" id="KAA2264781.1"/>
    </source>
</evidence>
<evidence type="ECO:0000259" key="4">
    <source>
        <dbReference type="Pfam" id="PF00126"/>
    </source>
</evidence>
<sequence length="353" mass="38853">MSGPNPLHVPAANQLGRLLQCQPALLDTTMDQLRTLLAVREARSALRAARMLGREQSSVQKQIDTLNRNFRELCGESLVVKQGRGKDVYFTPTGEALAELAHRTLGNWLNEIHECGRRLGTTLTVGTTRFMLDSLAAAWDEVSAEFRRREVELKVVHIRTKDTWSKLDAKQVDLVCGSVVTSSDSDARLDSYDVIEWRRGGLAVITNLSERELPGGHVTVEQLPALPLVVPSEGLIADFLRGWYGSDYRNRLEITAEIDEIQYGLSLLRSRLMSGCMIVTTGLGRSIAAGGLPEANGLRAMELRNETAPRLERLVGVFARRGERSAYAANHPLNLLWDAFQAQASVVPGANAG</sequence>
<proteinExistence type="inferred from homology"/>
<evidence type="ECO:0000313" key="6">
    <source>
        <dbReference type="Proteomes" id="UP000323454"/>
    </source>
</evidence>
<dbReference type="InterPro" id="IPR036388">
    <property type="entry name" value="WH-like_DNA-bd_sf"/>
</dbReference>
<dbReference type="GO" id="GO:0000976">
    <property type="term" value="F:transcription cis-regulatory region binding"/>
    <property type="evidence" value="ECO:0007669"/>
    <property type="project" value="TreeGrafter"/>
</dbReference>
<gene>
    <name evidence="5" type="ORF">F0L68_06770</name>
</gene>
<evidence type="ECO:0000256" key="1">
    <source>
        <dbReference type="ARBA" id="ARBA00009437"/>
    </source>
</evidence>
<keyword evidence="3" id="KW-0804">Transcription</keyword>
<dbReference type="InterPro" id="IPR000847">
    <property type="entry name" value="LysR_HTH_N"/>
</dbReference>
<dbReference type="PANTHER" id="PTHR30126">
    <property type="entry name" value="HTH-TYPE TRANSCRIPTIONAL REGULATOR"/>
    <property type="match status" value="1"/>
</dbReference>
<dbReference type="Proteomes" id="UP000323454">
    <property type="component" value="Unassembled WGS sequence"/>
</dbReference>
<dbReference type="SUPFAM" id="SSF46785">
    <property type="entry name" value="Winged helix' DNA-binding domain"/>
    <property type="match status" value="1"/>
</dbReference>
<reference evidence="5 6" key="2">
    <citation type="submission" date="2019-09" db="EMBL/GenBank/DDBJ databases">
        <authorList>
            <person name="Jin C."/>
        </authorList>
    </citation>
    <scope>NUCLEOTIDE SEQUENCE [LARGE SCALE GENOMIC DNA]</scope>
    <source>
        <strain evidence="5 6">AN110305</strain>
    </source>
</reference>
<dbReference type="OrthoDB" id="3449785at2"/>
<organism evidence="5 6">
    <name type="scientific">Solihabitans fulvus</name>
    <dbReference type="NCBI Taxonomy" id="1892852"/>
    <lineage>
        <taxon>Bacteria</taxon>
        <taxon>Bacillati</taxon>
        <taxon>Actinomycetota</taxon>
        <taxon>Actinomycetes</taxon>
        <taxon>Pseudonocardiales</taxon>
        <taxon>Pseudonocardiaceae</taxon>
        <taxon>Solihabitans</taxon>
    </lineage>
</organism>
<reference evidence="5 6" key="1">
    <citation type="submission" date="2019-09" db="EMBL/GenBank/DDBJ databases">
        <title>Goodfellowia gen. nov., a new genus of the Pseudonocardineae related to Actinoalloteichus, containing Goodfellowia coeruleoviolacea gen. nov., comb. nov. gen. nov., comb. nov.</title>
        <authorList>
            <person name="Labeda D."/>
        </authorList>
    </citation>
    <scope>NUCLEOTIDE SEQUENCE [LARGE SCALE GENOMIC DNA]</scope>
    <source>
        <strain evidence="5 6">AN110305</strain>
    </source>
</reference>
<comment type="similarity">
    <text evidence="1">Belongs to the LysR transcriptional regulatory family.</text>
</comment>
<dbReference type="Pfam" id="PF00126">
    <property type="entry name" value="HTH_1"/>
    <property type="match status" value="1"/>
</dbReference>
<dbReference type="EMBL" id="VUOB01000010">
    <property type="protein sequence ID" value="KAA2264781.1"/>
    <property type="molecule type" value="Genomic_DNA"/>
</dbReference>
<dbReference type="GO" id="GO:0003700">
    <property type="term" value="F:DNA-binding transcription factor activity"/>
    <property type="evidence" value="ECO:0007669"/>
    <property type="project" value="InterPro"/>
</dbReference>
<keyword evidence="2" id="KW-0805">Transcription regulation</keyword>
<name>A0A5B2XPF9_9PSEU</name>
<keyword evidence="6" id="KW-1185">Reference proteome</keyword>
<protein>
    <submittedName>
        <fullName evidence="5">LysR family transcriptional regulator</fullName>
    </submittedName>
</protein>
<dbReference type="RefSeq" id="WP_149848580.1">
    <property type="nucleotide sequence ID" value="NZ_VUOB01000010.1"/>
</dbReference>
<dbReference type="InterPro" id="IPR036390">
    <property type="entry name" value="WH_DNA-bd_sf"/>
</dbReference>
<dbReference type="Gene3D" id="1.10.10.10">
    <property type="entry name" value="Winged helix-like DNA-binding domain superfamily/Winged helix DNA-binding domain"/>
    <property type="match status" value="1"/>
</dbReference>
<accession>A0A5B2XPF9</accession>
<feature type="domain" description="HTH lysR-type" evidence="4">
    <location>
        <begin position="30"/>
        <end position="95"/>
    </location>
</feature>
<dbReference type="PANTHER" id="PTHR30126:SF39">
    <property type="entry name" value="HTH-TYPE TRANSCRIPTIONAL REGULATOR CYSL"/>
    <property type="match status" value="1"/>
</dbReference>
<evidence type="ECO:0000256" key="2">
    <source>
        <dbReference type="ARBA" id="ARBA00023015"/>
    </source>
</evidence>
<evidence type="ECO:0000256" key="3">
    <source>
        <dbReference type="ARBA" id="ARBA00023163"/>
    </source>
</evidence>